<keyword evidence="1" id="KW-0472">Membrane</keyword>
<feature type="transmembrane region" description="Helical" evidence="1">
    <location>
        <begin position="20"/>
        <end position="45"/>
    </location>
</feature>
<evidence type="ECO:0000313" key="2">
    <source>
        <dbReference type="EMBL" id="RNA31861.1"/>
    </source>
</evidence>
<keyword evidence="3" id="KW-1185">Reference proteome</keyword>
<dbReference type="Proteomes" id="UP000276133">
    <property type="component" value="Unassembled WGS sequence"/>
</dbReference>
<accession>A0A3M7S7W1</accession>
<sequence length="74" mass="8058">SVSLSITKPNVVDADSFISWFSLFAAISLNQISHSFGFIALAPFLSKIFVNPSILLEQFVILARADIIAWSNSA</sequence>
<keyword evidence="1" id="KW-1133">Transmembrane helix</keyword>
<name>A0A3M7S7W1_BRAPC</name>
<feature type="non-terminal residue" evidence="2">
    <location>
        <position position="1"/>
    </location>
</feature>
<keyword evidence="1" id="KW-0812">Transmembrane</keyword>
<dbReference type="EMBL" id="REGN01001884">
    <property type="protein sequence ID" value="RNA31861.1"/>
    <property type="molecule type" value="Genomic_DNA"/>
</dbReference>
<evidence type="ECO:0000256" key="1">
    <source>
        <dbReference type="SAM" id="Phobius"/>
    </source>
</evidence>
<reference evidence="2 3" key="1">
    <citation type="journal article" date="2018" name="Sci. Rep.">
        <title>Genomic signatures of local adaptation to the degree of environmental predictability in rotifers.</title>
        <authorList>
            <person name="Franch-Gras L."/>
            <person name="Hahn C."/>
            <person name="Garcia-Roger E.M."/>
            <person name="Carmona M.J."/>
            <person name="Serra M."/>
            <person name="Gomez A."/>
        </authorList>
    </citation>
    <scope>NUCLEOTIDE SEQUENCE [LARGE SCALE GENOMIC DNA]</scope>
    <source>
        <strain evidence="2">HYR1</strain>
    </source>
</reference>
<evidence type="ECO:0000313" key="3">
    <source>
        <dbReference type="Proteomes" id="UP000276133"/>
    </source>
</evidence>
<comment type="caution">
    <text evidence="2">The sequence shown here is derived from an EMBL/GenBank/DDBJ whole genome shotgun (WGS) entry which is preliminary data.</text>
</comment>
<dbReference type="AlphaFoldDB" id="A0A3M7S7W1"/>
<gene>
    <name evidence="2" type="ORF">BpHYR1_036585</name>
</gene>
<protein>
    <submittedName>
        <fullName evidence="2">Uncharacterized protein</fullName>
    </submittedName>
</protein>
<proteinExistence type="predicted"/>
<organism evidence="2 3">
    <name type="scientific">Brachionus plicatilis</name>
    <name type="common">Marine rotifer</name>
    <name type="synonym">Brachionus muelleri</name>
    <dbReference type="NCBI Taxonomy" id="10195"/>
    <lineage>
        <taxon>Eukaryota</taxon>
        <taxon>Metazoa</taxon>
        <taxon>Spiralia</taxon>
        <taxon>Gnathifera</taxon>
        <taxon>Rotifera</taxon>
        <taxon>Eurotatoria</taxon>
        <taxon>Monogononta</taxon>
        <taxon>Pseudotrocha</taxon>
        <taxon>Ploima</taxon>
        <taxon>Brachionidae</taxon>
        <taxon>Brachionus</taxon>
    </lineage>
</organism>